<organism evidence="2 3">
    <name type="scientific">Chryseobacterium piscium</name>
    <dbReference type="NCBI Taxonomy" id="333702"/>
    <lineage>
        <taxon>Bacteria</taxon>
        <taxon>Pseudomonadati</taxon>
        <taxon>Bacteroidota</taxon>
        <taxon>Flavobacteriia</taxon>
        <taxon>Flavobacteriales</taxon>
        <taxon>Weeksellaceae</taxon>
        <taxon>Chryseobacterium group</taxon>
        <taxon>Chryseobacterium</taxon>
    </lineage>
</organism>
<dbReference type="Proteomes" id="UP000256512">
    <property type="component" value="Unassembled WGS sequence"/>
</dbReference>
<accession>A0A3D9BI16</accession>
<sequence>MKRYIILATFLAGLPVLAQQKTASQQKLFPHGSTSENQNPELWMQRLKNILFILKDSRW</sequence>
<feature type="signal peptide" evidence="1">
    <location>
        <begin position="1"/>
        <end position="18"/>
    </location>
</feature>
<protein>
    <submittedName>
        <fullName evidence="2">Uncharacterized protein</fullName>
    </submittedName>
</protein>
<evidence type="ECO:0000313" key="3">
    <source>
        <dbReference type="Proteomes" id="UP000256512"/>
    </source>
</evidence>
<name>A0A3D9BI16_9FLAO</name>
<dbReference type="AlphaFoldDB" id="A0A3D9BI16"/>
<dbReference type="EMBL" id="QNVS01000051">
    <property type="protein sequence ID" value="REC53032.1"/>
    <property type="molecule type" value="Genomic_DNA"/>
</dbReference>
<keyword evidence="3" id="KW-1185">Reference proteome</keyword>
<gene>
    <name evidence="2" type="ORF">DRF62_14675</name>
</gene>
<reference evidence="2 3" key="1">
    <citation type="journal article" date="2006" name="Int. J. Syst. Evol. Microbiol.">
        <title>Chryseobacterium piscium sp. nov., isolated from fish of the South Atlantic Ocean off South Africa.</title>
        <authorList>
            <person name="de Beer H."/>
            <person name="Hugo C.J."/>
            <person name="Jooste P.J."/>
            <person name="Vancanneyt M."/>
            <person name="Coenye T."/>
            <person name="Vandamme P."/>
        </authorList>
    </citation>
    <scope>NUCLEOTIDE SEQUENCE [LARGE SCALE GENOMIC DNA]</scope>
    <source>
        <strain evidence="2 3">CCUG 51923</strain>
    </source>
</reference>
<evidence type="ECO:0000313" key="2">
    <source>
        <dbReference type="EMBL" id="REC53032.1"/>
    </source>
</evidence>
<keyword evidence="1" id="KW-0732">Signal</keyword>
<feature type="chain" id="PRO_5017691406" evidence="1">
    <location>
        <begin position="19"/>
        <end position="59"/>
    </location>
</feature>
<comment type="caution">
    <text evidence="2">The sequence shown here is derived from an EMBL/GenBank/DDBJ whole genome shotgun (WGS) entry which is preliminary data.</text>
</comment>
<evidence type="ECO:0000256" key="1">
    <source>
        <dbReference type="SAM" id="SignalP"/>
    </source>
</evidence>
<proteinExistence type="predicted"/>